<evidence type="ECO:0000313" key="9">
    <source>
        <dbReference type="Proteomes" id="UP001345219"/>
    </source>
</evidence>
<dbReference type="GO" id="GO:0004252">
    <property type="term" value="F:serine-type endopeptidase activity"/>
    <property type="evidence" value="ECO:0007669"/>
    <property type="project" value="InterPro"/>
</dbReference>
<dbReference type="EMBL" id="JAXIOK010000005">
    <property type="protein sequence ID" value="KAK4771662.1"/>
    <property type="molecule type" value="Genomic_DNA"/>
</dbReference>
<dbReference type="PANTHER" id="PTHR10795">
    <property type="entry name" value="PROPROTEIN CONVERTASE SUBTILISIN/KEXIN"/>
    <property type="match status" value="1"/>
</dbReference>
<comment type="caution">
    <text evidence="3">Lacks conserved residue(s) required for the propagation of feature annotation.</text>
</comment>
<dbReference type="Gene3D" id="3.30.70.80">
    <property type="entry name" value="Peptidase S8 propeptide/proteinase inhibitor I9"/>
    <property type="match status" value="1"/>
</dbReference>
<dbReference type="AlphaFoldDB" id="A0AAN7QLL8"/>
<dbReference type="InterPro" id="IPR034197">
    <property type="entry name" value="Peptidases_S8_3"/>
</dbReference>
<feature type="region of interest" description="Disordered" evidence="4">
    <location>
        <begin position="221"/>
        <end position="247"/>
    </location>
</feature>
<proteinExistence type="inferred from homology"/>
<evidence type="ECO:0000256" key="1">
    <source>
        <dbReference type="ARBA" id="ARBA00011073"/>
    </source>
</evidence>
<name>A0AAN7QLL8_9MYRT</name>
<accession>A0AAN7QLL8</accession>
<evidence type="ECO:0000256" key="5">
    <source>
        <dbReference type="SAM" id="SignalP"/>
    </source>
</evidence>
<organism evidence="8 9">
    <name type="scientific">Trapa incisa</name>
    <dbReference type="NCBI Taxonomy" id="236973"/>
    <lineage>
        <taxon>Eukaryota</taxon>
        <taxon>Viridiplantae</taxon>
        <taxon>Streptophyta</taxon>
        <taxon>Embryophyta</taxon>
        <taxon>Tracheophyta</taxon>
        <taxon>Spermatophyta</taxon>
        <taxon>Magnoliopsida</taxon>
        <taxon>eudicotyledons</taxon>
        <taxon>Gunneridae</taxon>
        <taxon>Pentapetalae</taxon>
        <taxon>rosids</taxon>
        <taxon>malvids</taxon>
        <taxon>Myrtales</taxon>
        <taxon>Lythraceae</taxon>
        <taxon>Trapa</taxon>
    </lineage>
</organism>
<keyword evidence="2 5" id="KW-0732">Signal</keyword>
<evidence type="ECO:0000259" key="7">
    <source>
        <dbReference type="Pfam" id="PF05922"/>
    </source>
</evidence>
<dbReference type="Pfam" id="PF00082">
    <property type="entry name" value="Peptidase_S8"/>
    <property type="match status" value="1"/>
</dbReference>
<dbReference type="PROSITE" id="PS51892">
    <property type="entry name" value="SUBTILASE"/>
    <property type="match status" value="1"/>
</dbReference>
<evidence type="ECO:0000259" key="6">
    <source>
        <dbReference type="Pfam" id="PF00082"/>
    </source>
</evidence>
<dbReference type="Gene3D" id="3.40.50.200">
    <property type="entry name" value="Peptidase S8/S53 domain"/>
    <property type="match status" value="1"/>
</dbReference>
<dbReference type="InterPro" id="IPR037045">
    <property type="entry name" value="S8pro/Inhibitor_I9_sf"/>
</dbReference>
<evidence type="ECO:0000256" key="3">
    <source>
        <dbReference type="PROSITE-ProRule" id="PRU01240"/>
    </source>
</evidence>
<dbReference type="Pfam" id="PF05922">
    <property type="entry name" value="Inhibitor_I9"/>
    <property type="match status" value="1"/>
</dbReference>
<feature type="domain" description="Peptidase S8/S53" evidence="6">
    <location>
        <begin position="147"/>
        <end position="386"/>
    </location>
</feature>
<feature type="chain" id="PRO_5042953625" evidence="5">
    <location>
        <begin position="29"/>
        <end position="491"/>
    </location>
</feature>
<comment type="caution">
    <text evidence="8">The sequence shown here is derived from an EMBL/GenBank/DDBJ whole genome shotgun (WGS) entry which is preliminary data.</text>
</comment>
<dbReference type="CDD" id="cd04852">
    <property type="entry name" value="Peptidases_S8_3"/>
    <property type="match status" value="1"/>
</dbReference>
<dbReference type="InterPro" id="IPR010259">
    <property type="entry name" value="S8pro/Inhibitor_I9"/>
</dbReference>
<sequence>MASNPLLPSQLLPLAISFISLLISSTASKYDPARPYVVYMGSSSSEVRDNAEAAELSHLRMLNSLSSSRQGNQLKTSLIHHYYHTFRGFSTMLTQDEASLLSGHDNVVSVFPDPILHLHTTRSWDFLGMGFSDRTRSGYLLNPSNYVIIGIIDTGKSIQIIWRQYFLISGIWPESPSFTDEGVGEIPSRWKGICMEGPDFSKSVCNRRLIGARYYITEPTSNGNTTHSTRLGDSPRDSVGHGTHTASIAGGAPVANASYYGLARGTTRGGSPSTRISSYKACTEDGCSGSTVLEVIDDAVNDGVDIISISIGMRTIFQSNYLNDPIAIGAFHAEQMGVLVVCSGGNDGPGPYTIVNSAPWIFTVAASTIDREFRSTVILGNGREFEATMAGASWSTERINFLCSIIRFMARFPTLLARASKSPPTNPGVVLAISKRSKDPSNLKPLVNTERISALALSSGTPKAISRSNQPGRLKAGSTASGLLVAPITRT</sequence>
<gene>
    <name evidence="8" type="ORF">SAY87_032194</name>
</gene>
<dbReference type="GO" id="GO:0006508">
    <property type="term" value="P:proteolysis"/>
    <property type="evidence" value="ECO:0007669"/>
    <property type="project" value="InterPro"/>
</dbReference>
<reference evidence="8 9" key="1">
    <citation type="journal article" date="2023" name="Hortic Res">
        <title>Pangenome of water caltrop reveals structural variations and asymmetric subgenome divergence after allopolyploidization.</title>
        <authorList>
            <person name="Zhang X."/>
            <person name="Chen Y."/>
            <person name="Wang L."/>
            <person name="Yuan Y."/>
            <person name="Fang M."/>
            <person name="Shi L."/>
            <person name="Lu R."/>
            <person name="Comes H.P."/>
            <person name="Ma Y."/>
            <person name="Chen Y."/>
            <person name="Huang G."/>
            <person name="Zhou Y."/>
            <person name="Zheng Z."/>
            <person name="Qiu Y."/>
        </authorList>
    </citation>
    <scope>NUCLEOTIDE SEQUENCE [LARGE SCALE GENOMIC DNA]</scope>
    <source>
        <tissue evidence="8">Roots</tissue>
    </source>
</reference>
<dbReference type="InterPro" id="IPR000209">
    <property type="entry name" value="Peptidase_S8/S53_dom"/>
</dbReference>
<evidence type="ECO:0000256" key="2">
    <source>
        <dbReference type="ARBA" id="ARBA00022729"/>
    </source>
</evidence>
<evidence type="ECO:0000256" key="4">
    <source>
        <dbReference type="SAM" id="MobiDB-lite"/>
    </source>
</evidence>
<feature type="domain" description="Inhibitor I9" evidence="7">
    <location>
        <begin position="36"/>
        <end position="119"/>
    </location>
</feature>
<dbReference type="SUPFAM" id="SSF52743">
    <property type="entry name" value="Subtilisin-like"/>
    <property type="match status" value="1"/>
</dbReference>
<comment type="similarity">
    <text evidence="1 3">Belongs to the peptidase S8 family.</text>
</comment>
<protein>
    <submittedName>
        <fullName evidence="8">Uncharacterized protein</fullName>
    </submittedName>
</protein>
<dbReference type="InterPro" id="IPR036852">
    <property type="entry name" value="Peptidase_S8/S53_dom_sf"/>
</dbReference>
<dbReference type="Proteomes" id="UP001345219">
    <property type="component" value="Chromosome 24"/>
</dbReference>
<keyword evidence="9" id="KW-1185">Reference proteome</keyword>
<feature type="signal peptide" evidence="5">
    <location>
        <begin position="1"/>
        <end position="28"/>
    </location>
</feature>
<evidence type="ECO:0000313" key="8">
    <source>
        <dbReference type="EMBL" id="KAK4771662.1"/>
    </source>
</evidence>
<feature type="compositionally biased region" description="Polar residues" evidence="4">
    <location>
        <begin position="221"/>
        <end position="231"/>
    </location>
</feature>
<dbReference type="InterPro" id="IPR045051">
    <property type="entry name" value="SBT"/>
</dbReference>